<accession>A0ABX3AUM4</accession>
<keyword evidence="1" id="KW-1133">Transmembrane helix</keyword>
<evidence type="ECO:0000313" key="2">
    <source>
        <dbReference type="EMBL" id="OEF11901.1"/>
    </source>
</evidence>
<protein>
    <submittedName>
        <fullName evidence="2">Uncharacterized protein</fullName>
    </submittedName>
</protein>
<gene>
    <name evidence="2" type="ORF">A1Q5_10185</name>
</gene>
<comment type="caution">
    <text evidence="2">The sequence shown here is derived from an EMBL/GenBank/DDBJ whole genome shotgun (WGS) entry which is preliminary data.</text>
</comment>
<keyword evidence="1" id="KW-0812">Transmembrane</keyword>
<proteinExistence type="predicted"/>
<keyword evidence="1" id="KW-0472">Membrane</keyword>
<keyword evidence="3" id="KW-1185">Reference proteome</keyword>
<organism evidence="2 3">
    <name type="scientific">Aliivibrio logei 5S-186</name>
    <dbReference type="NCBI Taxonomy" id="626086"/>
    <lineage>
        <taxon>Bacteria</taxon>
        <taxon>Pseudomonadati</taxon>
        <taxon>Pseudomonadota</taxon>
        <taxon>Gammaproteobacteria</taxon>
        <taxon>Vibrionales</taxon>
        <taxon>Vibrionaceae</taxon>
        <taxon>Aliivibrio</taxon>
    </lineage>
</organism>
<dbReference type="EMBL" id="AJYJ02000098">
    <property type="protein sequence ID" value="OEF11901.1"/>
    <property type="molecule type" value="Genomic_DNA"/>
</dbReference>
<dbReference type="RefSeq" id="WP_017021669.1">
    <property type="nucleotide sequence ID" value="NZ_AJYJ02000098.1"/>
</dbReference>
<dbReference type="Proteomes" id="UP000095059">
    <property type="component" value="Unassembled WGS sequence"/>
</dbReference>
<evidence type="ECO:0000313" key="3">
    <source>
        <dbReference type="Proteomes" id="UP000095059"/>
    </source>
</evidence>
<sequence>MKITLPDEKYGNGNDCAVSGEGTPVCQTEIFDLGWMQADKTQTQEELFSGLYTEETLDKHKALIKKYNTHLNEPVRQGEMIIFLTMEPVEQKDINKLIVLKEECQVASEGLCQLTEEQLQVHQTYFEVIENKLIEYWNAGMPKDGFAYMGTAIGTVAPAMKKNLENVSSTLAKLDELYLKMLSKKLDRSSFTQQRQTLKEILDKQLDKLTQKTLNIPVNKSIKKTLGVNSTKSLIHNADEILKEGSVSELGKRIANTAKWVKHAESAGNVAVGLSVMSGVYTVTQNCDGIESCVRNTVIETGGVVGGWVGGTIGVAAAGSIITFFSIASAPIVMVIVGGAALFGGTISSGISKSAVEHLYKLSPLESILNNIDSDIESIANDEVEKYILDSRFNTFSIDSVLKGI</sequence>
<feature type="transmembrane region" description="Helical" evidence="1">
    <location>
        <begin position="321"/>
        <end position="343"/>
    </location>
</feature>
<name>A0ABX3AUM4_ALILO</name>
<evidence type="ECO:0000256" key="1">
    <source>
        <dbReference type="SAM" id="Phobius"/>
    </source>
</evidence>
<reference evidence="2 3" key="1">
    <citation type="journal article" date="2012" name="Science">
        <title>Ecological populations of bacteria act as socially cohesive units of antibiotic production and resistance.</title>
        <authorList>
            <person name="Cordero O.X."/>
            <person name="Wildschutte H."/>
            <person name="Kirkup B."/>
            <person name="Proehl S."/>
            <person name="Ngo L."/>
            <person name="Hussain F."/>
            <person name="Le Roux F."/>
            <person name="Mincer T."/>
            <person name="Polz M.F."/>
        </authorList>
    </citation>
    <scope>NUCLEOTIDE SEQUENCE [LARGE SCALE GENOMIC DNA]</scope>
    <source>
        <strain evidence="2 3">5S-186</strain>
    </source>
</reference>